<keyword evidence="2" id="KW-0489">Methyltransferase</keyword>
<dbReference type="GO" id="GO:0032259">
    <property type="term" value="P:methylation"/>
    <property type="evidence" value="ECO:0007669"/>
    <property type="project" value="UniProtKB-KW"/>
</dbReference>
<dbReference type="InterPro" id="IPR029063">
    <property type="entry name" value="SAM-dependent_MTases_sf"/>
</dbReference>
<dbReference type="GO" id="GO:0008168">
    <property type="term" value="F:methyltransferase activity"/>
    <property type="evidence" value="ECO:0007669"/>
    <property type="project" value="UniProtKB-KW"/>
</dbReference>
<proteinExistence type="predicted"/>
<organism evidence="2 3">
    <name type="scientific">Streptoalloteichus hindustanus</name>
    <dbReference type="NCBI Taxonomy" id="2017"/>
    <lineage>
        <taxon>Bacteria</taxon>
        <taxon>Bacillati</taxon>
        <taxon>Actinomycetota</taxon>
        <taxon>Actinomycetes</taxon>
        <taxon>Pseudonocardiales</taxon>
        <taxon>Pseudonocardiaceae</taxon>
        <taxon>Streptoalloteichus</taxon>
    </lineage>
</organism>
<dbReference type="Pfam" id="PF04672">
    <property type="entry name" value="Methyltransf_19"/>
    <property type="match status" value="1"/>
</dbReference>
<dbReference type="PIRSF" id="PIRSF017393">
    <property type="entry name" value="MTase_SAV2177"/>
    <property type="match status" value="1"/>
</dbReference>
<dbReference type="EMBL" id="FQVN01000001">
    <property type="protein sequence ID" value="SHE53744.1"/>
    <property type="molecule type" value="Genomic_DNA"/>
</dbReference>
<dbReference type="AlphaFoldDB" id="A0A1M4UAN8"/>
<keyword evidence="2" id="KW-0808">Transferase</keyword>
<dbReference type="CDD" id="cd02440">
    <property type="entry name" value="AdoMet_MTases"/>
    <property type="match status" value="1"/>
</dbReference>
<dbReference type="RefSeq" id="WP_073479537.1">
    <property type="nucleotide sequence ID" value="NZ_FQVN01000001.1"/>
</dbReference>
<dbReference type="InterPro" id="IPR006764">
    <property type="entry name" value="SAM_dep_MeTrfase_SAV2177_type"/>
</dbReference>
<accession>A0A1M4UAN8</accession>
<feature type="compositionally biased region" description="Basic and acidic residues" evidence="1">
    <location>
        <begin position="252"/>
        <end position="267"/>
    </location>
</feature>
<dbReference type="Gene3D" id="3.40.50.150">
    <property type="entry name" value="Vaccinia Virus protein VP39"/>
    <property type="match status" value="1"/>
</dbReference>
<evidence type="ECO:0000313" key="2">
    <source>
        <dbReference type="EMBL" id="SHE53744.1"/>
    </source>
</evidence>
<evidence type="ECO:0000256" key="1">
    <source>
        <dbReference type="SAM" id="MobiDB-lite"/>
    </source>
</evidence>
<dbReference type="STRING" id="2017.SAMN05444320_101356"/>
<dbReference type="Proteomes" id="UP000184501">
    <property type="component" value="Unassembled WGS sequence"/>
</dbReference>
<dbReference type="OrthoDB" id="3630902at2"/>
<evidence type="ECO:0000313" key="3">
    <source>
        <dbReference type="Proteomes" id="UP000184501"/>
    </source>
</evidence>
<reference evidence="2 3" key="1">
    <citation type="submission" date="2016-11" db="EMBL/GenBank/DDBJ databases">
        <authorList>
            <person name="Jaros S."/>
            <person name="Januszkiewicz K."/>
            <person name="Wedrychowicz H."/>
        </authorList>
    </citation>
    <scope>NUCLEOTIDE SEQUENCE [LARGE SCALE GENOMIC DNA]</scope>
    <source>
        <strain evidence="2 3">DSM 44523</strain>
    </source>
</reference>
<gene>
    <name evidence="2" type="ORF">SAMN05444320_101356</name>
</gene>
<feature type="region of interest" description="Disordered" evidence="1">
    <location>
        <begin position="252"/>
        <end position="276"/>
    </location>
</feature>
<sequence length="276" mass="29867">MTSVATGSRGLPEDVDLDRPSAARVHDYWLGGSHNFAVDRALAERAVRIVPELPAAMRATRAFLRRAVRYCLASGIRQFLDLGSGIPTVGNVHEVAQAVDPAARVVYVDSDPVAVSHSRVMLADVPGAEILHADLRDPERVLPSPEVTGLLDLDRPVAVLMVASLHFVPDSDDPVHVIGRYREAMAPGSHLVLSHLTGDSDNEAVGEQVSRVAALYASSAQRFTLRSRAEVTALLAGFELVDPGVTRLAEWRPDTPRTTDEHPRRDIGYAGVGRRV</sequence>
<dbReference type="SUPFAM" id="SSF53335">
    <property type="entry name" value="S-adenosyl-L-methionine-dependent methyltransferases"/>
    <property type="match status" value="1"/>
</dbReference>
<protein>
    <submittedName>
        <fullName evidence="2">S-adenosyl methyltransferase</fullName>
    </submittedName>
</protein>
<name>A0A1M4UAN8_STRHI</name>
<keyword evidence="3" id="KW-1185">Reference proteome</keyword>